<name>A0A3D9SWY3_9ACTN</name>
<keyword evidence="1" id="KW-0238">DNA-binding</keyword>
<comment type="caution">
    <text evidence="1">The sequence shown here is derived from an EMBL/GenBank/DDBJ whole genome shotgun (WGS) entry which is preliminary data.</text>
</comment>
<dbReference type="GO" id="GO:0003677">
    <property type="term" value="F:DNA binding"/>
    <property type="evidence" value="ECO:0007669"/>
    <property type="project" value="UniProtKB-KW"/>
</dbReference>
<dbReference type="EMBL" id="QTTT01000001">
    <property type="protein sequence ID" value="REE98553.1"/>
    <property type="molecule type" value="Genomic_DNA"/>
</dbReference>
<dbReference type="Gene3D" id="3.90.1150.30">
    <property type="match status" value="1"/>
</dbReference>
<dbReference type="InterPro" id="IPR058532">
    <property type="entry name" value="YjbR/MT2646/Rv2570-like"/>
</dbReference>
<dbReference type="PANTHER" id="PTHR35145">
    <property type="entry name" value="CYTOPLASMIC PROTEIN-RELATED"/>
    <property type="match status" value="1"/>
</dbReference>
<dbReference type="OrthoDB" id="3194910at2"/>
<evidence type="ECO:0000313" key="1">
    <source>
        <dbReference type="EMBL" id="REE98553.1"/>
    </source>
</evidence>
<sequence length="130" mass="14241">MTEIYDAIGAYCEDFLGSEKEFPFGDGAGVYKVAGKMFALVAEDTRPLRVSVKLDPEEGLALRAEFPEHVLPGYHLNKRHWNTLVLDGTLGEDEVLGLLRQSYDLVVAGLPKRLRPPAPDAPEDGSTVLS</sequence>
<accession>A0A3D9SWY3</accession>
<proteinExistence type="predicted"/>
<dbReference type="Pfam" id="PF04237">
    <property type="entry name" value="YjbR"/>
    <property type="match status" value="1"/>
</dbReference>
<dbReference type="InterPro" id="IPR007351">
    <property type="entry name" value="YjbR"/>
</dbReference>
<protein>
    <submittedName>
        <fullName evidence="1">Putative DNA-binding protein (MmcQ/YjbR family)</fullName>
    </submittedName>
</protein>
<evidence type="ECO:0000313" key="2">
    <source>
        <dbReference type="Proteomes" id="UP000256661"/>
    </source>
</evidence>
<reference evidence="1 2" key="1">
    <citation type="submission" date="2018-08" db="EMBL/GenBank/DDBJ databases">
        <title>Sequencing the genomes of 1000 actinobacteria strains.</title>
        <authorList>
            <person name="Klenk H.-P."/>
        </authorList>
    </citation>
    <scope>NUCLEOTIDE SEQUENCE [LARGE SCALE GENOMIC DNA]</scope>
    <source>
        <strain evidence="1 2">DSM 43927</strain>
    </source>
</reference>
<organism evidence="1 2">
    <name type="scientific">Thermomonospora umbrina</name>
    <dbReference type="NCBI Taxonomy" id="111806"/>
    <lineage>
        <taxon>Bacteria</taxon>
        <taxon>Bacillati</taxon>
        <taxon>Actinomycetota</taxon>
        <taxon>Actinomycetes</taxon>
        <taxon>Streptosporangiales</taxon>
        <taxon>Thermomonosporaceae</taxon>
        <taxon>Thermomonospora</taxon>
    </lineage>
</organism>
<dbReference type="Proteomes" id="UP000256661">
    <property type="component" value="Unassembled WGS sequence"/>
</dbReference>
<keyword evidence="2" id="KW-1185">Reference proteome</keyword>
<dbReference type="PANTHER" id="PTHR35145:SF1">
    <property type="entry name" value="CYTOPLASMIC PROTEIN"/>
    <property type="match status" value="1"/>
</dbReference>
<dbReference type="SUPFAM" id="SSF142906">
    <property type="entry name" value="YjbR-like"/>
    <property type="match status" value="1"/>
</dbReference>
<dbReference type="RefSeq" id="WP_116023993.1">
    <property type="nucleotide sequence ID" value="NZ_QTTT01000001.1"/>
</dbReference>
<dbReference type="AlphaFoldDB" id="A0A3D9SWY3"/>
<gene>
    <name evidence="1" type="ORF">DFJ69_4043</name>
</gene>
<dbReference type="InterPro" id="IPR038056">
    <property type="entry name" value="YjbR-like_sf"/>
</dbReference>